<comment type="caution">
    <text evidence="1">The sequence shown here is derived from an EMBL/GenBank/DDBJ whole genome shotgun (WGS) entry which is preliminary data.</text>
</comment>
<dbReference type="Gene3D" id="2.40.30.200">
    <property type="match status" value="1"/>
</dbReference>
<dbReference type="Proteomes" id="UP001330016">
    <property type="component" value="Unassembled WGS sequence"/>
</dbReference>
<dbReference type="RefSeq" id="WP_331244435.1">
    <property type="nucleotide sequence ID" value="NZ_JAQSGJ010000058.1"/>
</dbReference>
<sequence length="248" mass="27237">MIIDKLGDLQYAGKSSREAGLMIQTTSFAWQTPVYSSTLTQISGKSAAAIVPNNRYDNVAQVFPLRTVPGLNPVQLMRAHRAALDWLYKVTPDQYQKIEFTGVPNTYYLGIPSAVSAMTFVTDYATMSVTMSMPPFAYDTDGDVYQPIAEGQTFANDYDVTAPPLIHVTGNGNGSFDLNGKTYKVIGVKGDLWLDCDNEVAYDSNNDALPNAVEFDDYAFPALAPGNNTFSNITGVGLEMKPHWRQLF</sequence>
<dbReference type="EMBL" id="JAQSGK010000058">
    <property type="protein sequence ID" value="MEE6716942.1"/>
    <property type="molecule type" value="Genomic_DNA"/>
</dbReference>
<protein>
    <recommendedName>
        <fullName evidence="3">Phage tail protein</fullName>
    </recommendedName>
</protein>
<name>A0ABU7T2X6_9LACO</name>
<organism evidence="1 2">
    <name type="scientific">Schleiferilactobacillus harbinensis</name>
    <dbReference type="NCBI Taxonomy" id="304207"/>
    <lineage>
        <taxon>Bacteria</taxon>
        <taxon>Bacillati</taxon>
        <taxon>Bacillota</taxon>
        <taxon>Bacilli</taxon>
        <taxon>Lactobacillales</taxon>
        <taxon>Lactobacillaceae</taxon>
        <taxon>Schleiferilactobacillus</taxon>
    </lineage>
</organism>
<evidence type="ECO:0000313" key="2">
    <source>
        <dbReference type="Proteomes" id="UP001330016"/>
    </source>
</evidence>
<evidence type="ECO:0008006" key="3">
    <source>
        <dbReference type="Google" id="ProtNLM"/>
    </source>
</evidence>
<proteinExistence type="predicted"/>
<reference evidence="1 2" key="1">
    <citation type="submission" date="2023-02" db="EMBL/GenBank/DDBJ databases">
        <title>The predominant lactic acid bacteria and yeasts involved in the spontaneous fermentation of millet during the production of the traditional porridge Hausa koko in Ghana.</title>
        <authorList>
            <person name="Atter A."/>
            <person name="Diaz M."/>
        </authorList>
    </citation>
    <scope>NUCLEOTIDE SEQUENCE [LARGE SCALE GENOMIC DNA]</scope>
    <source>
        <strain evidence="1 2">FI11640</strain>
    </source>
</reference>
<evidence type="ECO:0000313" key="1">
    <source>
        <dbReference type="EMBL" id="MEE6716942.1"/>
    </source>
</evidence>
<gene>
    <name evidence="1" type="ORF">PS435_13885</name>
</gene>
<keyword evidence="2" id="KW-1185">Reference proteome</keyword>
<accession>A0ABU7T2X6</accession>